<feature type="domain" description="EF-hand" evidence="5">
    <location>
        <begin position="256"/>
        <end position="291"/>
    </location>
</feature>
<keyword evidence="1" id="KW-0050">Antiport</keyword>
<evidence type="ECO:0000256" key="1">
    <source>
        <dbReference type="ARBA" id="ARBA00022449"/>
    </source>
</evidence>
<dbReference type="InterPro" id="IPR004713">
    <property type="entry name" value="CaH_exchang"/>
</dbReference>
<dbReference type="PROSITE" id="PS00018">
    <property type="entry name" value="EF_HAND_1"/>
    <property type="match status" value="1"/>
</dbReference>
<evidence type="ECO:0000313" key="7">
    <source>
        <dbReference type="Proteomes" id="UP000077202"/>
    </source>
</evidence>
<dbReference type="PANTHER" id="PTHR31503:SF81">
    <property type="entry name" value="EF-HAND DOMAIN-CONTAINING PROTEIN"/>
    <property type="match status" value="1"/>
</dbReference>
<keyword evidence="4" id="KW-0472">Membrane</keyword>
<sequence length="589" mass="64108">MESPLIISMKTSIWTIFLLYLVVVCCARPYENSLSSEKPDLETSEASDIVLWRSQESTLKSFIVSDGSNATDCQSGYGFLPCSNIRSGSAFLLLVYGFIMFMAVEFLTTGTQLLLTVLDPGFVAGVVVPILKTLPASFLILVAFLAENEEDAQSKALVGMGVLAGTSIALLGIVWGSSIIFPVMLGRSDRSIHISVLAAGVLALVTLVGYCIYQMLCPWIQARLIYRAQQAFHRSHNFADLPSPSELSWVLGDGTPDRIVLEKLFKKLDSDGTGYISVSELRGLILAMGLDSEDEIPAKQVVIDAIKTFDVKKTGKVSREDFVKGMDHMIRKLKGDFRRSHTSAEIPDATLQEPTIGQLITGTKELELSIASLLAEVREDEIREMQTSMTPEMAIVYAVLYIIAGVAVAGFAAIPTVGVIGDFSKAAGVDPFIVSFVAAPLILNLSEGIKTISSAGKRGKLHITTVFAETYGRLTMNNTMSLAIFLAVIYFKGLAWEYPSEVLAILLTYVIIGLIASVRTNFPLWIGIMAIILYPLMLVILIGYKIICAALTTGIDLKFTVWEGVIALLVYPVVIFFLIVACSACLPRF</sequence>
<dbReference type="InterPro" id="IPR011992">
    <property type="entry name" value="EF-hand-dom_pair"/>
</dbReference>
<dbReference type="SUPFAM" id="SSF47473">
    <property type="entry name" value="EF-hand"/>
    <property type="match status" value="1"/>
</dbReference>
<feature type="transmembrane region" description="Helical" evidence="4">
    <location>
        <begin position="12"/>
        <end position="30"/>
    </location>
</feature>
<feature type="transmembrane region" description="Helical" evidence="4">
    <location>
        <begin position="394"/>
        <end position="420"/>
    </location>
</feature>
<feature type="transmembrane region" description="Helical" evidence="4">
    <location>
        <begin position="432"/>
        <end position="453"/>
    </location>
</feature>
<reference evidence="6" key="1">
    <citation type="submission" date="2016-03" db="EMBL/GenBank/DDBJ databases">
        <title>Mechanisms controlling the formation of the plant cell surface in tip-growing cells are functionally conserved among land plants.</title>
        <authorList>
            <person name="Honkanen S."/>
            <person name="Jones V.A."/>
            <person name="Morieri G."/>
            <person name="Champion C."/>
            <person name="Hetherington A.J."/>
            <person name="Kelly S."/>
            <person name="Saint-Marcoux D."/>
            <person name="Proust H."/>
            <person name="Prescott H."/>
            <person name="Dolan L."/>
        </authorList>
    </citation>
    <scope>NUCLEOTIDE SEQUENCE [LARGE SCALE GENOMIC DNA]</scope>
    <source>
        <tissue evidence="6">Whole gametophyte</tissue>
    </source>
</reference>
<dbReference type="InterPro" id="IPR018247">
    <property type="entry name" value="EF_Hand_1_Ca_BS"/>
</dbReference>
<dbReference type="GO" id="GO:0006874">
    <property type="term" value="P:intracellular calcium ion homeostasis"/>
    <property type="evidence" value="ECO:0007669"/>
    <property type="project" value="TreeGrafter"/>
</dbReference>
<feature type="transmembrane region" description="Helical" evidence="4">
    <location>
        <begin position="524"/>
        <end position="544"/>
    </location>
</feature>
<protein>
    <recommendedName>
        <fullName evidence="5">EF-hand domain-containing protein</fullName>
    </recommendedName>
</protein>
<keyword evidence="3" id="KW-0406">Ion transport</keyword>
<dbReference type="InterPro" id="IPR002048">
    <property type="entry name" value="EF_hand_dom"/>
</dbReference>
<accession>A0A176VJR7</accession>
<evidence type="ECO:0000313" key="6">
    <source>
        <dbReference type="EMBL" id="OAE20185.1"/>
    </source>
</evidence>
<keyword evidence="2" id="KW-0106">Calcium</keyword>
<keyword evidence="4" id="KW-1133">Transmembrane helix</keyword>
<dbReference type="GO" id="GO:0005509">
    <property type="term" value="F:calcium ion binding"/>
    <property type="evidence" value="ECO:0007669"/>
    <property type="project" value="InterPro"/>
</dbReference>
<keyword evidence="4" id="KW-0812">Transmembrane</keyword>
<dbReference type="Pfam" id="PF13499">
    <property type="entry name" value="EF-hand_7"/>
    <property type="match status" value="1"/>
</dbReference>
<keyword evidence="1" id="KW-0813">Transport</keyword>
<evidence type="ECO:0000256" key="2">
    <source>
        <dbReference type="ARBA" id="ARBA00022837"/>
    </source>
</evidence>
<feature type="domain" description="EF-hand" evidence="5">
    <location>
        <begin position="297"/>
        <end position="332"/>
    </location>
</feature>
<evidence type="ECO:0000259" key="5">
    <source>
        <dbReference type="PROSITE" id="PS50222"/>
    </source>
</evidence>
<dbReference type="Proteomes" id="UP000077202">
    <property type="component" value="Unassembled WGS sequence"/>
</dbReference>
<dbReference type="GO" id="GO:0015369">
    <property type="term" value="F:calcium:proton antiporter activity"/>
    <property type="evidence" value="ECO:0007669"/>
    <property type="project" value="TreeGrafter"/>
</dbReference>
<feature type="transmembrane region" description="Helical" evidence="4">
    <location>
        <begin position="564"/>
        <end position="586"/>
    </location>
</feature>
<feature type="transmembrane region" description="Helical" evidence="4">
    <location>
        <begin position="157"/>
        <end position="180"/>
    </location>
</feature>
<evidence type="ECO:0000256" key="4">
    <source>
        <dbReference type="SAM" id="Phobius"/>
    </source>
</evidence>
<name>A0A176VJR7_MARPO</name>
<proteinExistence type="predicted"/>
<feature type="transmembrane region" description="Helical" evidence="4">
    <location>
        <begin position="121"/>
        <end position="145"/>
    </location>
</feature>
<feature type="transmembrane region" description="Helical" evidence="4">
    <location>
        <begin position="90"/>
        <end position="115"/>
    </location>
</feature>
<feature type="transmembrane region" description="Helical" evidence="4">
    <location>
        <begin position="498"/>
        <end position="517"/>
    </location>
</feature>
<evidence type="ECO:0000256" key="3">
    <source>
        <dbReference type="ARBA" id="ARBA00023065"/>
    </source>
</evidence>
<comment type="caution">
    <text evidence="6">The sequence shown here is derived from an EMBL/GenBank/DDBJ whole genome shotgun (WGS) entry which is preliminary data.</text>
</comment>
<organism evidence="6 7">
    <name type="scientific">Marchantia polymorpha subsp. ruderalis</name>
    <dbReference type="NCBI Taxonomy" id="1480154"/>
    <lineage>
        <taxon>Eukaryota</taxon>
        <taxon>Viridiplantae</taxon>
        <taxon>Streptophyta</taxon>
        <taxon>Embryophyta</taxon>
        <taxon>Marchantiophyta</taxon>
        <taxon>Marchantiopsida</taxon>
        <taxon>Marchantiidae</taxon>
        <taxon>Marchantiales</taxon>
        <taxon>Marchantiaceae</taxon>
        <taxon>Marchantia</taxon>
    </lineage>
</organism>
<dbReference type="AlphaFoldDB" id="A0A176VJR7"/>
<feature type="transmembrane region" description="Helical" evidence="4">
    <location>
        <begin position="192"/>
        <end position="213"/>
    </location>
</feature>
<keyword evidence="7" id="KW-1185">Reference proteome</keyword>
<dbReference type="PROSITE" id="PS50222">
    <property type="entry name" value="EF_HAND_2"/>
    <property type="match status" value="2"/>
</dbReference>
<feature type="transmembrane region" description="Helical" evidence="4">
    <location>
        <begin position="474"/>
        <end position="492"/>
    </location>
</feature>
<dbReference type="Gene3D" id="1.10.238.10">
    <property type="entry name" value="EF-hand"/>
    <property type="match status" value="1"/>
</dbReference>
<dbReference type="EMBL" id="LVLJ01003667">
    <property type="protein sequence ID" value="OAE20185.1"/>
    <property type="molecule type" value="Genomic_DNA"/>
</dbReference>
<dbReference type="SMART" id="SM00054">
    <property type="entry name" value="EFh"/>
    <property type="match status" value="2"/>
</dbReference>
<dbReference type="GO" id="GO:0016020">
    <property type="term" value="C:membrane"/>
    <property type="evidence" value="ECO:0007669"/>
    <property type="project" value="InterPro"/>
</dbReference>
<dbReference type="PANTHER" id="PTHR31503">
    <property type="entry name" value="VACUOLAR CALCIUM ION TRANSPORTER"/>
    <property type="match status" value="1"/>
</dbReference>
<dbReference type="CDD" id="cd00051">
    <property type="entry name" value="EFh"/>
    <property type="match status" value="1"/>
</dbReference>
<gene>
    <name evidence="6" type="ORF">AXG93_4472s1090</name>
</gene>